<dbReference type="PANTHER" id="PTHR31251:SF197">
    <property type="entry name" value="SQUAMOSA PROMOTER-BINDING-LIKE PROTEIN 16"/>
    <property type="match status" value="1"/>
</dbReference>
<dbReference type="Gene3D" id="4.10.1100.10">
    <property type="entry name" value="Transcription factor, SBP-box domain"/>
    <property type="match status" value="1"/>
</dbReference>
<evidence type="ECO:0000256" key="2">
    <source>
        <dbReference type="ARBA" id="ARBA00022771"/>
    </source>
</evidence>
<dbReference type="Pfam" id="PF03110">
    <property type="entry name" value="SBP"/>
    <property type="match status" value="1"/>
</dbReference>
<evidence type="ECO:0000256" key="5">
    <source>
        <dbReference type="SAM" id="MobiDB-lite"/>
    </source>
</evidence>
<dbReference type="GO" id="GO:0008270">
    <property type="term" value="F:zinc ion binding"/>
    <property type="evidence" value="ECO:0007669"/>
    <property type="project" value="UniProtKB-KW"/>
</dbReference>
<name>A0AA41VD64_PAPNU</name>
<dbReference type="Proteomes" id="UP001177140">
    <property type="component" value="Unassembled WGS sequence"/>
</dbReference>
<evidence type="ECO:0000313" key="7">
    <source>
        <dbReference type="EMBL" id="MCL7039065.1"/>
    </source>
</evidence>
<feature type="region of interest" description="Disordered" evidence="5">
    <location>
        <begin position="44"/>
        <end position="64"/>
    </location>
</feature>
<accession>A0AA41VD64</accession>
<evidence type="ECO:0000313" key="8">
    <source>
        <dbReference type="Proteomes" id="UP001177140"/>
    </source>
</evidence>
<proteinExistence type="predicted"/>
<gene>
    <name evidence="7" type="ORF">MKW94_027225</name>
</gene>
<reference evidence="7" key="1">
    <citation type="submission" date="2022-03" db="EMBL/GenBank/DDBJ databases">
        <title>A functionally conserved STORR gene fusion in Papaver species that diverged 16.8 million years ago.</title>
        <authorList>
            <person name="Catania T."/>
        </authorList>
    </citation>
    <scope>NUCLEOTIDE SEQUENCE</scope>
    <source>
        <strain evidence="7">S-191538</strain>
    </source>
</reference>
<evidence type="ECO:0000256" key="3">
    <source>
        <dbReference type="ARBA" id="ARBA00022833"/>
    </source>
</evidence>
<keyword evidence="8" id="KW-1185">Reference proteome</keyword>
<dbReference type="InterPro" id="IPR036893">
    <property type="entry name" value="SBP_sf"/>
</dbReference>
<comment type="caution">
    <text evidence="7">The sequence shown here is derived from an EMBL/GenBank/DDBJ whole genome shotgun (WGS) entry which is preliminary data.</text>
</comment>
<organism evidence="7 8">
    <name type="scientific">Papaver nudicaule</name>
    <name type="common">Iceland poppy</name>
    <dbReference type="NCBI Taxonomy" id="74823"/>
    <lineage>
        <taxon>Eukaryota</taxon>
        <taxon>Viridiplantae</taxon>
        <taxon>Streptophyta</taxon>
        <taxon>Embryophyta</taxon>
        <taxon>Tracheophyta</taxon>
        <taxon>Spermatophyta</taxon>
        <taxon>Magnoliopsida</taxon>
        <taxon>Ranunculales</taxon>
        <taxon>Papaveraceae</taxon>
        <taxon>Papaveroideae</taxon>
        <taxon>Papaver</taxon>
    </lineage>
</organism>
<feature type="region of interest" description="Disordered" evidence="5">
    <location>
        <begin position="122"/>
        <end position="167"/>
    </location>
</feature>
<dbReference type="PANTHER" id="PTHR31251">
    <property type="entry name" value="SQUAMOSA PROMOTER-BINDING-LIKE PROTEIN 4"/>
    <property type="match status" value="1"/>
</dbReference>
<keyword evidence="3" id="KW-0862">Zinc</keyword>
<evidence type="ECO:0000256" key="4">
    <source>
        <dbReference type="PROSITE-ProRule" id="PRU00470"/>
    </source>
</evidence>
<dbReference type="GO" id="GO:0005634">
    <property type="term" value="C:nucleus"/>
    <property type="evidence" value="ECO:0007669"/>
    <property type="project" value="InterPro"/>
</dbReference>
<dbReference type="PROSITE" id="PS51141">
    <property type="entry name" value="ZF_SBP"/>
    <property type="match status" value="1"/>
</dbReference>
<evidence type="ECO:0000259" key="6">
    <source>
        <dbReference type="PROSITE" id="PS51141"/>
    </source>
</evidence>
<dbReference type="AlphaFoldDB" id="A0AA41VD64"/>
<dbReference type="SUPFAM" id="SSF103612">
    <property type="entry name" value="SBT domain"/>
    <property type="match status" value="1"/>
</dbReference>
<sequence length="167" mass="18962">MESKNHNNRVKTEGGFTQKTVKLVDDDDHGEEEVRLGIGFADDKQKKGKRSCSNERIGASSPSPCCQVGKCMTDLTKPYHKKNKVCEFHSKASVVDLAGRHQRFCQQCSRFHEVSEFDETKRSCRKRLAGHNERRRNKPSESHGEASSQQGKNPKLEENHCTRTGFL</sequence>
<feature type="domain" description="SBP-type" evidence="6">
    <location>
        <begin position="63"/>
        <end position="138"/>
    </location>
</feature>
<dbReference type="EMBL" id="JAJJMA010197315">
    <property type="protein sequence ID" value="MCL7039065.1"/>
    <property type="molecule type" value="Genomic_DNA"/>
</dbReference>
<protein>
    <recommendedName>
        <fullName evidence="6">SBP-type domain-containing protein</fullName>
    </recommendedName>
</protein>
<evidence type="ECO:0000256" key="1">
    <source>
        <dbReference type="ARBA" id="ARBA00022723"/>
    </source>
</evidence>
<dbReference type="InterPro" id="IPR004333">
    <property type="entry name" value="SBP_dom"/>
</dbReference>
<keyword evidence="1" id="KW-0479">Metal-binding</keyword>
<keyword evidence="2 4" id="KW-0863">Zinc-finger</keyword>
<feature type="compositionally biased region" description="Basic residues" evidence="5">
    <location>
        <begin position="123"/>
        <end position="137"/>
    </location>
</feature>
<dbReference type="GO" id="GO:0003677">
    <property type="term" value="F:DNA binding"/>
    <property type="evidence" value="ECO:0007669"/>
    <property type="project" value="InterPro"/>
</dbReference>
<dbReference type="InterPro" id="IPR044817">
    <property type="entry name" value="SBP-like"/>
</dbReference>